<feature type="domain" description="BTB" evidence="1">
    <location>
        <begin position="27"/>
        <end position="83"/>
    </location>
</feature>
<evidence type="ECO:0000259" key="1">
    <source>
        <dbReference type="PROSITE" id="PS50097"/>
    </source>
</evidence>
<reference evidence="2" key="1">
    <citation type="submission" date="2023-02" db="EMBL/GenBank/DDBJ databases">
        <authorList>
            <person name="Palmer J.M."/>
        </authorList>
    </citation>
    <scope>NUCLEOTIDE SEQUENCE</scope>
    <source>
        <strain evidence="2">FW57</strain>
    </source>
</reference>
<dbReference type="PANTHER" id="PTHR47843:SF2">
    <property type="entry name" value="BTB DOMAIN-CONTAINING PROTEIN"/>
    <property type="match status" value="1"/>
</dbReference>
<gene>
    <name evidence="2" type="ORF">NEMBOFW57_009957</name>
</gene>
<accession>A0AAD4EQE4</accession>
<dbReference type="AlphaFoldDB" id="A0AAD4EQE4"/>
<evidence type="ECO:0000313" key="2">
    <source>
        <dbReference type="EMBL" id="KAG7285335.1"/>
    </source>
</evidence>
<organism evidence="2 3">
    <name type="scientific">Staphylotrichum longicolle</name>
    <dbReference type="NCBI Taxonomy" id="669026"/>
    <lineage>
        <taxon>Eukaryota</taxon>
        <taxon>Fungi</taxon>
        <taxon>Dikarya</taxon>
        <taxon>Ascomycota</taxon>
        <taxon>Pezizomycotina</taxon>
        <taxon>Sordariomycetes</taxon>
        <taxon>Sordariomycetidae</taxon>
        <taxon>Sordariales</taxon>
        <taxon>Chaetomiaceae</taxon>
        <taxon>Staphylotrichum</taxon>
    </lineage>
</organism>
<dbReference type="InterPro" id="IPR011333">
    <property type="entry name" value="SKP1/BTB/POZ_sf"/>
</dbReference>
<sequence>MTDQAQDTQLGARPTELQGLDKWLTERLVTVVVGSEEKRWNVHEKLLISQSDFFKDHFAAGHDEMKLPDDDPKLFALFIRWLYGTAFLPVGGGARKFRFSQPDNKTTLGVYVLGGKFGIIGVRNAVVEVLYNYYGESSDNHKCPSMHDVLYIFENTEPAAHMRRFLVAHVLFYLFSKQRRNTPLPRDWAEVLTEHGDIGFSMIRMLAEWNWAMGHNAGRMSIKSRESFYEKMPIPVEVIKEEEDVEEIL</sequence>
<comment type="caution">
    <text evidence="2">The sequence shown here is derived from an EMBL/GenBank/DDBJ whole genome shotgun (WGS) entry which is preliminary data.</text>
</comment>
<name>A0AAD4EQE4_9PEZI</name>
<dbReference type="SUPFAM" id="SSF54695">
    <property type="entry name" value="POZ domain"/>
    <property type="match status" value="1"/>
</dbReference>
<dbReference type="Proteomes" id="UP001197093">
    <property type="component" value="Unassembled WGS sequence"/>
</dbReference>
<dbReference type="EMBL" id="JAHCVI010000005">
    <property type="protein sequence ID" value="KAG7285335.1"/>
    <property type="molecule type" value="Genomic_DNA"/>
</dbReference>
<protein>
    <recommendedName>
        <fullName evidence="1">BTB domain-containing protein</fullName>
    </recommendedName>
</protein>
<keyword evidence="3" id="KW-1185">Reference proteome</keyword>
<proteinExistence type="predicted"/>
<dbReference type="PANTHER" id="PTHR47843">
    <property type="entry name" value="BTB DOMAIN-CONTAINING PROTEIN-RELATED"/>
    <property type="match status" value="1"/>
</dbReference>
<dbReference type="CDD" id="cd18186">
    <property type="entry name" value="BTB_POZ_ZBTB_KLHL-like"/>
    <property type="match status" value="1"/>
</dbReference>
<evidence type="ECO:0000313" key="3">
    <source>
        <dbReference type="Proteomes" id="UP001197093"/>
    </source>
</evidence>
<dbReference type="InterPro" id="IPR000210">
    <property type="entry name" value="BTB/POZ_dom"/>
</dbReference>
<dbReference type="Gene3D" id="3.30.710.10">
    <property type="entry name" value="Potassium Channel Kv1.1, Chain A"/>
    <property type="match status" value="1"/>
</dbReference>
<dbReference type="PROSITE" id="PS50097">
    <property type="entry name" value="BTB"/>
    <property type="match status" value="1"/>
</dbReference>